<name>A0ABR3JI55_9AGAR</name>
<gene>
    <name evidence="1" type="ORF">HGRIS_004111</name>
</gene>
<comment type="caution">
    <text evidence="1">The sequence shown here is derived from an EMBL/GenBank/DDBJ whole genome shotgun (WGS) entry which is preliminary data.</text>
</comment>
<dbReference type="EMBL" id="JASNQZ010000007">
    <property type="protein sequence ID" value="KAL0955207.1"/>
    <property type="molecule type" value="Genomic_DNA"/>
</dbReference>
<keyword evidence="2" id="KW-1185">Reference proteome</keyword>
<evidence type="ECO:0000313" key="2">
    <source>
        <dbReference type="Proteomes" id="UP001556367"/>
    </source>
</evidence>
<sequence>MRRRQVRVAPISSYSQTSYSRTIDIYYSHPKPPEENHTGRLSLSFENVDAKIATLRRTSRPTDGTTRDILDDQTTSFTGYTSVPIRLSSWVPRLMAMVTLSVRSSQYNASDVLPETISVRDNG</sequence>
<organism evidence="1 2">
    <name type="scientific">Hohenbuehelia grisea</name>
    <dbReference type="NCBI Taxonomy" id="104357"/>
    <lineage>
        <taxon>Eukaryota</taxon>
        <taxon>Fungi</taxon>
        <taxon>Dikarya</taxon>
        <taxon>Basidiomycota</taxon>
        <taxon>Agaricomycotina</taxon>
        <taxon>Agaricomycetes</taxon>
        <taxon>Agaricomycetidae</taxon>
        <taxon>Agaricales</taxon>
        <taxon>Pleurotineae</taxon>
        <taxon>Pleurotaceae</taxon>
        <taxon>Hohenbuehelia</taxon>
    </lineage>
</organism>
<reference evidence="2" key="1">
    <citation type="submission" date="2024-06" db="EMBL/GenBank/DDBJ databases">
        <title>Multi-omics analyses provide insights into the biosynthesis of the anticancer antibiotic pleurotin in Hohenbuehelia grisea.</title>
        <authorList>
            <person name="Weaver J.A."/>
            <person name="Alberti F."/>
        </authorList>
    </citation>
    <scope>NUCLEOTIDE SEQUENCE [LARGE SCALE GENOMIC DNA]</scope>
    <source>
        <strain evidence="2">T-177</strain>
    </source>
</reference>
<dbReference type="Proteomes" id="UP001556367">
    <property type="component" value="Unassembled WGS sequence"/>
</dbReference>
<proteinExistence type="predicted"/>
<evidence type="ECO:0000313" key="1">
    <source>
        <dbReference type="EMBL" id="KAL0955207.1"/>
    </source>
</evidence>
<accession>A0ABR3JI55</accession>
<protein>
    <submittedName>
        <fullName evidence="1">Uncharacterized protein</fullName>
    </submittedName>
</protein>